<evidence type="ECO:0000313" key="2">
    <source>
        <dbReference type="Proteomes" id="UP000190162"/>
    </source>
</evidence>
<reference evidence="2" key="1">
    <citation type="submission" date="2017-02" db="EMBL/GenBank/DDBJ databases">
        <authorList>
            <person name="Varghese N."/>
            <person name="Submissions S."/>
        </authorList>
    </citation>
    <scope>NUCLEOTIDE SEQUENCE [LARGE SCALE GENOMIC DNA]</scope>
    <source>
        <strain evidence="2">DSM 22720</strain>
    </source>
</reference>
<gene>
    <name evidence="1" type="ORF">SAMN02745132_03077</name>
</gene>
<dbReference type="RefSeq" id="WP_078753323.1">
    <property type="nucleotide sequence ID" value="NZ_FUXU01000044.1"/>
</dbReference>
<evidence type="ECO:0000313" key="1">
    <source>
        <dbReference type="EMBL" id="SKA59154.1"/>
    </source>
</evidence>
<keyword evidence="2" id="KW-1185">Reference proteome</keyword>
<sequence length="1940" mass="213623">MVENKKNTGSTSTQTSRDQVYQQYWDVHERFGGDNGGATNTTQWGSHWADKTLQNPDASIWQQDGYLNINAFTSALDNYSNHQYNFNKQSTGNSAAYNSSASIYNQTPDWNNHYGSDVLGQYYQTGYNDTTVENLNNSWTERQASTGFQYQNVGATYTEYTAGNNGQTGTYNSYWHSSNPNSANYDNQYTHYDLGRHTVSEFDYLQYDNWADDTSYIDRYVDMGLGSQADAYNYVNNTSLHAVETYFDAQTANDVLLQAYQQDGFLASEMFENNIGPDVWTHSIDSGTGNYIVGDGFLSENLEDKYREYFDISSGTERGDAYDNFDRDVFGQTLFDESGSTYHLDAFGSRQEGEANSLIANGNINDLVRNDVITEDIIEQRFVGDSSSLLGVSIGDSFEEKEDGKPVAARPEQLTHRGWITEAVKGLTGHGGAYYSLEVQNGDESANADHQKFAFSIERIENPDGETGKVVTYSTHDALEVVNKDGETVLLPNASPSRIPDFTDNADVLLFRGLSDERGRTQVKVTDYGKGGDVTSKQEFLDIDENLQVTSATLSTSNNENGNAEGKLQYATYRNTTSDYIDGVDDPIYGYDSRGKRMKVVSADAADLEKKHGFSTIRPISDTPDELPQHYSAFGAETIERKVQITFGFVNEEENSGSTELFVTKRFKEGVKETTYVTEFLVLDEGASSKERRHLQQERSQTKSEIKTESINAFGQKAILEDMSVTSPVIVIETQYEDGQIVEQKNRVAKNVKEALEGGQLGNFAVIQSQVKSALDNHKDNETLENLYAVVTELASFDGDTNISMSGFDSHLYQPQESDLFMQVLDHVEENPKVREKFGLELIYPLDNSLAQKRISRDEEASLLDEFTDVSGTNVSSGVIGDVFDLKNKADDLLSDAYGIDKLIEGTESFTDGVKSALQDPTNRDALIALLSDDEDVALSLKGQSDSYITAQLERSLARIGHDILAAGFESGDPALIDKKELTISRLILENEIAGQNIDVPKDKHFNASSWISLARAWLPSATLAGGLVYSVSNLLNQRVENGNSIGQGGVSIHDTNHGIRQLEKYKSFINDVFSDVTNKRAASKANTFFYDAVRKSDATSANQLVKATALNLAIKEVVDSAPYKLATLKLTDGFDAIFASKPSKESGILRELVSIYRYLNADNPSEEVAKAAKSSHKVLTRQYTRNEVRSYIKGLVSKRAGSTDAFADALFSEGGLKKNGKVATTLGQVNELAGVLNKVGEALRLSTAILRLTNNPGERTKNVEIVQVTRFFINTLLGNSVGTKLLTEGGEKLVRQLNKRIASKSTKNILSKLVPGVAGQVVGLLNVAAESYIDGVNLFSGNHRNQTELAANALWFTANAVLWSAEVATSIAAPFVTGAAASTLATVSAGIPIATIVVLAVAAGLTYQAQVIENDKERAKYLQSTISQIQRLADGTVNDNAEAVLSDILSGSASYVYELTDNAEAVQQHIITMRASGVGDREIIRLMQQNPTMEDVGKQVVIQLNVLDTVSGLSQEDQRILNNFAHSIFIVPTAGEIQRSYDESETLIKLNLSDDKRVFRNEKTGKLEVVTETWYGHEGLDGEQLDKYNWSQTINSEELRSLVQQGHITAVQVPRTPSENLHFEDGVYIVLHQGQDEVTLADGGDVVIAQNGHLGDKIRTLGGADLIFAFGNEFIVDGGEGKSDAIDYSHREYAIVVNLNTGGNPSVGTLGAGDTNWFFGRYKYPSYSGGYIAKDYGGRHPNNESPRLKDVESLTTTEYGDLVFAGQSGGEVYRFDLGEGKDEYVGAEQQSAPGDKTRTEDQKTYYVDTGKDDDWVWAGKACESVKLGSGADTYISGEVTGRDYVDGGDGYTDRAYVSELFNNDMARKFYDENGRVAYRLESSENPDDVLFLKNFEEIHFRRASGEHSYGHETYEVSATLLKETHDPGQVASYWGGEWC</sequence>
<organism evidence="1 2">
    <name type="scientific">Enterovibrio nigricans DSM 22720</name>
    <dbReference type="NCBI Taxonomy" id="1121868"/>
    <lineage>
        <taxon>Bacteria</taxon>
        <taxon>Pseudomonadati</taxon>
        <taxon>Pseudomonadota</taxon>
        <taxon>Gammaproteobacteria</taxon>
        <taxon>Vibrionales</taxon>
        <taxon>Vibrionaceae</taxon>
        <taxon>Enterovibrio</taxon>
    </lineage>
</organism>
<proteinExistence type="predicted"/>
<protein>
    <submittedName>
        <fullName evidence="1">Uncharacterized protein</fullName>
    </submittedName>
</protein>
<dbReference type="Proteomes" id="UP000190162">
    <property type="component" value="Unassembled WGS sequence"/>
</dbReference>
<dbReference type="EMBL" id="FUXU01000044">
    <property type="protein sequence ID" value="SKA59154.1"/>
    <property type="molecule type" value="Genomic_DNA"/>
</dbReference>
<accession>A0A1T4V2P6</accession>
<name>A0A1T4V2P6_9GAMM</name>